<organism evidence="1 2">
    <name type="scientific">Insolitispirillum peregrinum</name>
    <dbReference type="NCBI Taxonomy" id="80876"/>
    <lineage>
        <taxon>Bacteria</taxon>
        <taxon>Pseudomonadati</taxon>
        <taxon>Pseudomonadota</taxon>
        <taxon>Alphaproteobacteria</taxon>
        <taxon>Rhodospirillales</taxon>
        <taxon>Novispirillaceae</taxon>
        <taxon>Insolitispirillum</taxon>
    </lineage>
</organism>
<reference evidence="1 2" key="1">
    <citation type="submission" date="2017-01" db="EMBL/GenBank/DDBJ databases">
        <authorList>
            <person name="Mah S.A."/>
            <person name="Swanson W.J."/>
            <person name="Moy G.W."/>
            <person name="Vacquier V.D."/>
        </authorList>
    </citation>
    <scope>NUCLEOTIDE SEQUENCE [LARGE SCALE GENOMIC DNA]</scope>
    <source>
        <strain evidence="1 2">DSM 11589</strain>
    </source>
</reference>
<dbReference type="STRING" id="80876.SAMN05421779_101590"/>
<dbReference type="InterPro" id="IPR019285">
    <property type="entry name" value="DUF2336"/>
</dbReference>
<sequence length="388" mass="43464">MTDALSLSLYGPNGMTRSRTALLLSFLEPADHLDEAELACVVSDMCINDGDPLTHNEAIIAYDILERLYPGAEHAIRRRLAEQFAVRDDIPHSLLVLLANDQIEIARPVIMLSPRLNDDDLIKIIVERTHEHRLAVSVREDVSSKVCDVLVYLGDEDVILNLVRNQGTRFSDHAFKRVVTISRTTAPLHQPLLLRPEMRAEMAALMYQWVGQALKQFIAQNYGEALSARLDAEISQASHSALHEESVRQTHAPSSIPSGFGGLMVALRNGDMKAAETEMQHLTRLPVAAVHRILYHDNGEALAVVCRAVGADRCLFSEVVTRLQARPPYSTFISSKEYAVAMAAFKRLSQRQAEFVLSHWREKPTSVWGNPGHVNEAWNLRHKDGERF</sequence>
<name>A0A1N7ITE3_9PROT</name>
<dbReference type="AlphaFoldDB" id="A0A1N7ITE3"/>
<protein>
    <submittedName>
        <fullName evidence="1">Uncharacterized conserved protein, DUF2336 family</fullName>
    </submittedName>
</protein>
<keyword evidence="2" id="KW-1185">Reference proteome</keyword>
<evidence type="ECO:0000313" key="2">
    <source>
        <dbReference type="Proteomes" id="UP000185678"/>
    </source>
</evidence>
<proteinExistence type="predicted"/>
<dbReference type="Proteomes" id="UP000185678">
    <property type="component" value="Unassembled WGS sequence"/>
</dbReference>
<accession>A0A1N7ITE3</accession>
<gene>
    <name evidence="1" type="ORF">SAMN05421779_101590</name>
</gene>
<dbReference type="Pfam" id="PF10098">
    <property type="entry name" value="DUF2336"/>
    <property type="match status" value="1"/>
</dbReference>
<dbReference type="EMBL" id="FTOA01000001">
    <property type="protein sequence ID" value="SIS40310.1"/>
    <property type="molecule type" value="Genomic_DNA"/>
</dbReference>
<evidence type="ECO:0000313" key="1">
    <source>
        <dbReference type="EMBL" id="SIS40310.1"/>
    </source>
</evidence>